<comment type="function">
    <text evidence="5">Methyltransferase required for the conversion of demethylmenaquinol (DMKH2) to menaquinol (MKH2).</text>
</comment>
<dbReference type="NCBIfam" id="NF001244">
    <property type="entry name" value="PRK00216.1-5"/>
    <property type="match status" value="1"/>
</dbReference>
<evidence type="ECO:0000256" key="4">
    <source>
        <dbReference type="ARBA" id="ARBA00022691"/>
    </source>
</evidence>
<feature type="binding site" evidence="5">
    <location>
        <begin position="94"/>
        <end position="95"/>
    </location>
    <ligand>
        <name>S-adenosyl-L-methionine</name>
        <dbReference type="ChEBI" id="CHEBI:59789"/>
    </ligand>
</feature>
<feature type="binding site" evidence="5">
    <location>
        <position position="68"/>
    </location>
    <ligand>
        <name>S-adenosyl-L-methionine</name>
        <dbReference type="ChEBI" id="CHEBI:59789"/>
    </ligand>
</feature>
<dbReference type="NCBIfam" id="TIGR01934">
    <property type="entry name" value="MenG_MenH_UbiE"/>
    <property type="match status" value="1"/>
</dbReference>
<evidence type="ECO:0000256" key="3">
    <source>
        <dbReference type="ARBA" id="ARBA00022679"/>
    </source>
</evidence>
<name>A0A933LPN9_UNCTE</name>
<dbReference type="GO" id="GO:0043770">
    <property type="term" value="F:demethylmenaquinone methyltransferase activity"/>
    <property type="evidence" value="ECO:0007669"/>
    <property type="project" value="UniProtKB-UniRule"/>
</dbReference>
<dbReference type="Gene3D" id="3.40.50.150">
    <property type="entry name" value="Vaccinia Virus protein VP39"/>
    <property type="match status" value="1"/>
</dbReference>
<comment type="similarity">
    <text evidence="5">Belongs to the class I-like SAM-binding methyltransferase superfamily. MenG/UbiE family.</text>
</comment>
<sequence>MFDNIAPWYDFLNRLLSLRRDVYWRRFTADRVLVGETCRVLDVACGTCDIALEVLRSQPCVNRVVGVDFSPNMLSRAKLKTGDTNQKIQLGLADALHLPFKDASFDNCIIAFGIRNIVSRREALEEMARVLVTGGQVMVLEFATPRRRLFKNIYLFYLDRILPFIGGFFSKHKNAYQYLSDTILSFPDPDKFAQLMEEAGLKDVTYHKLTFGIVNLHIGRKA</sequence>
<keyword evidence="4 5" id="KW-0949">S-adenosyl-L-methionine</keyword>
<comment type="caution">
    <text evidence="5">Lacks conserved residue(s) required for the propagation of feature annotation.</text>
</comment>
<dbReference type="HAMAP" id="MF_01813">
    <property type="entry name" value="MenG_UbiE_methyltr"/>
    <property type="match status" value="1"/>
</dbReference>
<dbReference type="CDD" id="cd02440">
    <property type="entry name" value="AdoMet_MTases"/>
    <property type="match status" value="1"/>
</dbReference>
<dbReference type="InterPro" id="IPR004033">
    <property type="entry name" value="UbiE/COQ5_MeTrFase"/>
</dbReference>
<evidence type="ECO:0000313" key="7">
    <source>
        <dbReference type="Proteomes" id="UP000772181"/>
    </source>
</evidence>
<dbReference type="InterPro" id="IPR023576">
    <property type="entry name" value="UbiE/COQ5_MeTrFase_CS"/>
</dbReference>
<dbReference type="AlphaFoldDB" id="A0A933LPN9"/>
<evidence type="ECO:0000313" key="6">
    <source>
        <dbReference type="EMBL" id="MBI4595318.1"/>
    </source>
</evidence>
<feature type="binding site" evidence="5">
    <location>
        <position position="47"/>
    </location>
    <ligand>
        <name>S-adenosyl-L-methionine</name>
        <dbReference type="ChEBI" id="CHEBI:59789"/>
    </ligand>
</feature>
<comment type="pathway">
    <text evidence="5">Quinol/quinone metabolism; menaquinone biosynthesis; menaquinol from 1,4-dihydroxy-2-naphthoate: step 2/2.</text>
</comment>
<keyword evidence="1 5" id="KW-0474">Menaquinone biosynthesis</keyword>
<evidence type="ECO:0000256" key="2">
    <source>
        <dbReference type="ARBA" id="ARBA00022603"/>
    </source>
</evidence>
<evidence type="ECO:0000256" key="1">
    <source>
        <dbReference type="ARBA" id="ARBA00022428"/>
    </source>
</evidence>
<gene>
    <name evidence="6" type="primary">ubiE</name>
    <name evidence="5" type="synonym">menG</name>
    <name evidence="6" type="ORF">HY730_02960</name>
</gene>
<organism evidence="6 7">
    <name type="scientific">Tectimicrobiota bacterium</name>
    <dbReference type="NCBI Taxonomy" id="2528274"/>
    <lineage>
        <taxon>Bacteria</taxon>
        <taxon>Pseudomonadati</taxon>
        <taxon>Nitrospinota/Tectimicrobiota group</taxon>
        <taxon>Candidatus Tectimicrobiota</taxon>
    </lineage>
</organism>
<dbReference type="PANTHER" id="PTHR43591">
    <property type="entry name" value="METHYLTRANSFERASE"/>
    <property type="match status" value="1"/>
</dbReference>
<dbReference type="Pfam" id="PF01209">
    <property type="entry name" value="Ubie_methyltran"/>
    <property type="match status" value="1"/>
</dbReference>
<keyword evidence="2 5" id="KW-0489">Methyltransferase</keyword>
<dbReference type="InterPro" id="IPR029063">
    <property type="entry name" value="SAM-dependent_MTases_sf"/>
</dbReference>
<dbReference type="SUPFAM" id="SSF53335">
    <property type="entry name" value="S-adenosyl-L-methionine-dependent methyltransferases"/>
    <property type="match status" value="1"/>
</dbReference>
<dbReference type="EC" id="2.1.1.163" evidence="5"/>
<dbReference type="GO" id="GO:0032259">
    <property type="term" value="P:methylation"/>
    <property type="evidence" value="ECO:0007669"/>
    <property type="project" value="UniProtKB-KW"/>
</dbReference>
<dbReference type="PROSITE" id="PS01183">
    <property type="entry name" value="UBIE_1"/>
    <property type="match status" value="1"/>
</dbReference>
<comment type="caution">
    <text evidence="6">The sequence shown here is derived from an EMBL/GenBank/DDBJ whole genome shotgun (WGS) entry which is preliminary data.</text>
</comment>
<comment type="catalytic activity">
    <reaction evidence="5">
        <text>a 2-demethylmenaquinol + S-adenosyl-L-methionine = a menaquinol + S-adenosyl-L-homocysteine + H(+)</text>
        <dbReference type="Rhea" id="RHEA:42640"/>
        <dbReference type="Rhea" id="RHEA-COMP:9539"/>
        <dbReference type="Rhea" id="RHEA-COMP:9563"/>
        <dbReference type="ChEBI" id="CHEBI:15378"/>
        <dbReference type="ChEBI" id="CHEBI:18151"/>
        <dbReference type="ChEBI" id="CHEBI:55437"/>
        <dbReference type="ChEBI" id="CHEBI:57856"/>
        <dbReference type="ChEBI" id="CHEBI:59789"/>
        <dbReference type="EC" id="2.1.1.163"/>
    </reaction>
</comment>
<dbReference type="EMBL" id="JACQWF010000133">
    <property type="protein sequence ID" value="MBI4595318.1"/>
    <property type="molecule type" value="Genomic_DNA"/>
</dbReference>
<dbReference type="PANTHER" id="PTHR43591:SF24">
    <property type="entry name" value="2-METHOXY-6-POLYPRENYL-1,4-BENZOQUINOL METHYLASE, MITOCHONDRIAL"/>
    <property type="match status" value="1"/>
</dbReference>
<reference evidence="6" key="1">
    <citation type="submission" date="2020-07" db="EMBL/GenBank/DDBJ databases">
        <title>Huge and variable diversity of episymbiotic CPR bacteria and DPANN archaea in groundwater ecosystems.</title>
        <authorList>
            <person name="He C.Y."/>
            <person name="Keren R."/>
            <person name="Whittaker M."/>
            <person name="Farag I.F."/>
            <person name="Doudna J."/>
            <person name="Cate J.H.D."/>
            <person name="Banfield J.F."/>
        </authorList>
    </citation>
    <scope>NUCLEOTIDE SEQUENCE</scope>
    <source>
        <strain evidence="6">NC_groundwater_1482_Ag_S-0.65um_47_24</strain>
    </source>
</reference>
<keyword evidence="3 5" id="KW-0808">Transferase</keyword>
<dbReference type="PROSITE" id="PS51608">
    <property type="entry name" value="SAM_MT_UBIE"/>
    <property type="match status" value="1"/>
</dbReference>
<dbReference type="GO" id="GO:0009234">
    <property type="term" value="P:menaquinone biosynthetic process"/>
    <property type="evidence" value="ECO:0007669"/>
    <property type="project" value="UniProtKB-UniRule"/>
</dbReference>
<protein>
    <recommendedName>
        <fullName evidence="5">Demethylmenaquinone methyltransferase</fullName>
        <ecNumber evidence="5">2.1.1.163</ecNumber>
    </recommendedName>
</protein>
<proteinExistence type="inferred from homology"/>
<accession>A0A933LPN9</accession>
<evidence type="ECO:0000256" key="5">
    <source>
        <dbReference type="HAMAP-Rule" id="MF_01813"/>
    </source>
</evidence>
<dbReference type="Proteomes" id="UP000772181">
    <property type="component" value="Unassembled WGS sequence"/>
</dbReference>